<evidence type="ECO:0000256" key="6">
    <source>
        <dbReference type="ARBA" id="ARBA00023288"/>
    </source>
</evidence>
<evidence type="ECO:0000256" key="7">
    <source>
        <dbReference type="SAM" id="MobiDB-lite"/>
    </source>
</evidence>
<protein>
    <recommendedName>
        <fullName evidence="10">Lipoprotein</fullName>
    </recommendedName>
</protein>
<evidence type="ECO:0008006" key="10">
    <source>
        <dbReference type="Google" id="ProtNLM"/>
    </source>
</evidence>
<keyword evidence="9" id="KW-1185">Reference proteome</keyword>
<dbReference type="GO" id="GO:0009279">
    <property type="term" value="C:cell outer membrane"/>
    <property type="evidence" value="ECO:0007669"/>
    <property type="project" value="UniProtKB-SubCell"/>
</dbReference>
<accession>A0A6A8A992</accession>
<keyword evidence="2" id="KW-0732">Signal</keyword>
<evidence type="ECO:0000256" key="4">
    <source>
        <dbReference type="ARBA" id="ARBA00023139"/>
    </source>
</evidence>
<dbReference type="Pfam" id="PF13627">
    <property type="entry name" value="LptM_cons"/>
    <property type="match status" value="1"/>
</dbReference>
<dbReference type="AlphaFoldDB" id="A0A6A8A992"/>
<evidence type="ECO:0000313" key="9">
    <source>
        <dbReference type="Proteomes" id="UP000435138"/>
    </source>
</evidence>
<keyword evidence="5" id="KW-0998">Cell outer membrane</keyword>
<evidence type="ECO:0000256" key="1">
    <source>
        <dbReference type="ARBA" id="ARBA00004459"/>
    </source>
</evidence>
<evidence type="ECO:0000256" key="3">
    <source>
        <dbReference type="ARBA" id="ARBA00023136"/>
    </source>
</evidence>
<keyword evidence="4" id="KW-0564">Palmitate</keyword>
<feature type="region of interest" description="Disordered" evidence="7">
    <location>
        <begin position="32"/>
        <end position="69"/>
    </location>
</feature>
<comment type="subcellular location">
    <subcellularLocation>
        <location evidence="1">Cell outer membrane</location>
        <topology evidence="1">Lipid-anchor</topology>
    </subcellularLocation>
</comment>
<dbReference type="RefSeq" id="WP_153355291.1">
    <property type="nucleotide sequence ID" value="NZ_JAYKOO010000009.1"/>
</dbReference>
<dbReference type="NCBIfam" id="NF047847">
    <property type="entry name" value="SS_mature_LptM"/>
    <property type="match status" value="1"/>
</dbReference>
<keyword evidence="6" id="KW-0449">Lipoprotein</keyword>
<gene>
    <name evidence="8" type="ORF">GAO09_17390</name>
</gene>
<evidence type="ECO:0000313" key="8">
    <source>
        <dbReference type="EMBL" id="MQY47812.1"/>
    </source>
</evidence>
<proteinExistence type="predicted"/>
<keyword evidence="3" id="KW-0472">Membrane</keyword>
<dbReference type="PROSITE" id="PS51257">
    <property type="entry name" value="PROKAR_LIPOPROTEIN"/>
    <property type="match status" value="1"/>
</dbReference>
<sequence length="69" mass="7451">MSKSLLNLGRHAGRITVIAAVAGLVLAGCGRKGDLDRPSTPIEMQNKRKDTNAPKEQAPEKPFILDKLL</sequence>
<evidence type="ECO:0000256" key="2">
    <source>
        <dbReference type="ARBA" id="ARBA00022729"/>
    </source>
</evidence>
<name>A0A6A8A992_9HYPH</name>
<feature type="compositionally biased region" description="Basic and acidic residues" evidence="7">
    <location>
        <begin position="45"/>
        <end position="59"/>
    </location>
</feature>
<dbReference type="EMBL" id="WIXI01000046">
    <property type="protein sequence ID" value="MQY47812.1"/>
    <property type="molecule type" value="Genomic_DNA"/>
</dbReference>
<reference evidence="8 9" key="1">
    <citation type="submission" date="2019-11" db="EMBL/GenBank/DDBJ databases">
        <title>Genome analysis of Rhizobacterium cereale a novel genus and species isolated from maize roots in North Spain.</title>
        <authorList>
            <person name="Menendez E."/>
            <person name="Flores-Felix J.D."/>
            <person name="Ramirez-Bahena M.-H."/>
            <person name="Igual J.M."/>
            <person name="Garcia-Fraile P."/>
            <person name="Peix A."/>
            <person name="Velazquez E."/>
        </authorList>
    </citation>
    <scope>NUCLEOTIDE SEQUENCE [LARGE SCALE GENOMIC DNA]</scope>
    <source>
        <strain evidence="8 9">RZME27</strain>
    </source>
</reference>
<comment type="caution">
    <text evidence="8">The sequence shown here is derived from an EMBL/GenBank/DDBJ whole genome shotgun (WGS) entry which is preliminary data.</text>
</comment>
<organism evidence="8 9">
    <name type="scientific">Endobacterium cereale</name>
    <dbReference type="NCBI Taxonomy" id="2663029"/>
    <lineage>
        <taxon>Bacteria</taxon>
        <taxon>Pseudomonadati</taxon>
        <taxon>Pseudomonadota</taxon>
        <taxon>Alphaproteobacteria</taxon>
        <taxon>Hyphomicrobiales</taxon>
        <taxon>Rhizobiaceae</taxon>
        <taxon>Endobacterium</taxon>
    </lineage>
</organism>
<dbReference type="InterPro" id="IPR032831">
    <property type="entry name" value="LptM_cons"/>
</dbReference>
<evidence type="ECO:0000256" key="5">
    <source>
        <dbReference type="ARBA" id="ARBA00023237"/>
    </source>
</evidence>
<dbReference type="Proteomes" id="UP000435138">
    <property type="component" value="Unassembled WGS sequence"/>
</dbReference>